<feature type="compositionally biased region" description="Basic and acidic residues" evidence="1">
    <location>
        <begin position="62"/>
        <end position="72"/>
    </location>
</feature>
<sequence>MAERHRSKDGVSETEELLDGAPDAPEEQGRSGGRIATKTGTRDEKKQLDETSSGATRPLAQDQDKSGNKESV</sequence>
<reference evidence="3" key="1">
    <citation type="journal article" date="2019" name="Int. J. Syst. Evol. Microbiol.">
        <title>The Global Catalogue of Microorganisms (GCM) 10K type strain sequencing project: providing services to taxonomists for standard genome sequencing and annotation.</title>
        <authorList>
            <consortium name="The Broad Institute Genomics Platform"/>
            <consortium name="The Broad Institute Genome Sequencing Center for Infectious Disease"/>
            <person name="Wu L."/>
            <person name="Ma J."/>
        </authorList>
    </citation>
    <scope>NUCLEOTIDE SEQUENCE [LARGE SCALE GENOMIC DNA]</scope>
    <source>
        <strain evidence="3">CCUG 62953</strain>
    </source>
</reference>
<feature type="compositionally biased region" description="Basic and acidic residues" evidence="1">
    <location>
        <begin position="1"/>
        <end position="11"/>
    </location>
</feature>
<comment type="caution">
    <text evidence="2">The sequence shown here is derived from an EMBL/GenBank/DDBJ whole genome shotgun (WGS) entry which is preliminary data.</text>
</comment>
<name>A0ABW3ZJR4_9RHOB</name>
<dbReference type="EMBL" id="JBHTMU010000019">
    <property type="protein sequence ID" value="MFD1343102.1"/>
    <property type="molecule type" value="Genomic_DNA"/>
</dbReference>
<feature type="compositionally biased region" description="Basic and acidic residues" evidence="1">
    <location>
        <begin position="40"/>
        <end position="49"/>
    </location>
</feature>
<organism evidence="2 3">
    <name type="scientific">Litorisediminicola beolgyonensis</name>
    <dbReference type="NCBI Taxonomy" id="1173614"/>
    <lineage>
        <taxon>Bacteria</taxon>
        <taxon>Pseudomonadati</taxon>
        <taxon>Pseudomonadota</taxon>
        <taxon>Alphaproteobacteria</taxon>
        <taxon>Rhodobacterales</taxon>
        <taxon>Paracoccaceae</taxon>
        <taxon>Litorisediminicola</taxon>
    </lineage>
</organism>
<feature type="region of interest" description="Disordered" evidence="1">
    <location>
        <begin position="1"/>
        <end position="72"/>
    </location>
</feature>
<accession>A0ABW3ZJR4</accession>
<evidence type="ECO:0000256" key="1">
    <source>
        <dbReference type="SAM" id="MobiDB-lite"/>
    </source>
</evidence>
<proteinExistence type="predicted"/>
<gene>
    <name evidence="2" type="ORF">ACFQ4E_11785</name>
</gene>
<protein>
    <submittedName>
        <fullName evidence="2">Uncharacterized protein</fullName>
    </submittedName>
</protein>
<evidence type="ECO:0000313" key="3">
    <source>
        <dbReference type="Proteomes" id="UP001597135"/>
    </source>
</evidence>
<dbReference type="RefSeq" id="WP_386803750.1">
    <property type="nucleotide sequence ID" value="NZ_JBHTMU010000019.1"/>
</dbReference>
<dbReference type="Proteomes" id="UP001597135">
    <property type="component" value="Unassembled WGS sequence"/>
</dbReference>
<evidence type="ECO:0000313" key="2">
    <source>
        <dbReference type="EMBL" id="MFD1343102.1"/>
    </source>
</evidence>
<keyword evidence="3" id="KW-1185">Reference proteome</keyword>